<dbReference type="AlphaFoldDB" id="A0A097QSI7"/>
<gene>
    <name evidence="1" type="ORF">TEU_03290</name>
</gene>
<organism evidence="1 2">
    <name type="scientific">Thermococcus eurythermalis</name>
    <dbReference type="NCBI Taxonomy" id="1505907"/>
    <lineage>
        <taxon>Archaea</taxon>
        <taxon>Methanobacteriati</taxon>
        <taxon>Methanobacteriota</taxon>
        <taxon>Thermococci</taxon>
        <taxon>Thermococcales</taxon>
        <taxon>Thermococcaceae</taxon>
        <taxon>Thermococcus</taxon>
    </lineage>
</organism>
<name>A0A097QSI7_9EURY</name>
<keyword evidence="2" id="KW-1185">Reference proteome</keyword>
<evidence type="ECO:0000313" key="1">
    <source>
        <dbReference type="EMBL" id="AIU69448.1"/>
    </source>
</evidence>
<reference evidence="1 2" key="1">
    <citation type="journal article" date="2015" name="Int. J. Syst. Evol. Microbiol.">
        <title>Thermococcus eurythermalis sp. nov., a conditional piezophilic hyperthermophilic archaeon with a wide temperature range isolated from an oil-immersed chimney in the Guaymas Basin.</title>
        <authorList>
            <person name="Zhao W."/>
            <person name="Zeng X."/>
            <person name="Xiao X."/>
        </authorList>
    </citation>
    <scope>NUCLEOTIDE SEQUENCE [LARGE SCALE GENOMIC DNA]</scope>
    <source>
        <strain evidence="1 2">A501</strain>
    </source>
</reference>
<accession>A0A097QSI7</accession>
<proteinExistence type="predicted"/>
<protein>
    <submittedName>
        <fullName evidence="1">Uncharacterized protein</fullName>
    </submittedName>
</protein>
<evidence type="ECO:0000313" key="2">
    <source>
        <dbReference type="Proteomes" id="UP000029980"/>
    </source>
</evidence>
<dbReference type="EMBL" id="CP008887">
    <property type="protein sequence ID" value="AIU69448.1"/>
    <property type="molecule type" value="Genomic_DNA"/>
</dbReference>
<dbReference type="KEGG" id="teu:TEU_03290"/>
<dbReference type="Proteomes" id="UP000029980">
    <property type="component" value="Chromosome"/>
</dbReference>
<sequence length="95" mass="11219">MVKKTEKKTKRRATHTVFLDDKAFEKYKKLKELVKVTTNKRADTSAVVDALITIIAEKNLIDDFIELYHQKLLERKKIAKEEKVNLEEFIEALRE</sequence>
<dbReference type="HOGENOM" id="CLU_2366369_0_0_2"/>